<dbReference type="InterPro" id="IPR017853">
    <property type="entry name" value="GH"/>
</dbReference>
<feature type="domain" description="Glycoside hydrolase family 3 C-terminal" evidence="7">
    <location>
        <begin position="431"/>
        <end position="580"/>
    </location>
</feature>
<dbReference type="EMBL" id="CP035485">
    <property type="protein sequence ID" value="QDI92197.1"/>
    <property type="molecule type" value="Genomic_DNA"/>
</dbReference>
<evidence type="ECO:0000256" key="2">
    <source>
        <dbReference type="ARBA" id="ARBA00005336"/>
    </source>
</evidence>
<dbReference type="GO" id="GO:0005975">
    <property type="term" value="P:carbohydrate metabolic process"/>
    <property type="evidence" value="ECO:0007669"/>
    <property type="project" value="InterPro"/>
</dbReference>
<dbReference type="InterPro" id="IPR036962">
    <property type="entry name" value="Glyco_hydro_3_N_sf"/>
</dbReference>
<dbReference type="GO" id="GO:0004563">
    <property type="term" value="F:beta-N-acetylhexosaminidase activity"/>
    <property type="evidence" value="ECO:0007669"/>
    <property type="project" value="UniProtKB-EC"/>
</dbReference>
<dbReference type="Pfam" id="PF00933">
    <property type="entry name" value="Glyco_hydro_3"/>
    <property type="match status" value="1"/>
</dbReference>
<organism evidence="9 10">
    <name type="scientific">Salicibibacter halophilus</name>
    <dbReference type="NCBI Taxonomy" id="2502791"/>
    <lineage>
        <taxon>Bacteria</taxon>
        <taxon>Bacillati</taxon>
        <taxon>Bacillota</taxon>
        <taxon>Bacilli</taxon>
        <taxon>Bacillales</taxon>
        <taxon>Bacillaceae</taxon>
        <taxon>Salicibibacter</taxon>
    </lineage>
</organism>
<dbReference type="PANTHER" id="PTHR30480">
    <property type="entry name" value="BETA-HEXOSAMINIDASE-RELATED"/>
    <property type="match status" value="1"/>
</dbReference>
<dbReference type="EC" id="3.2.1.52" evidence="3"/>
<dbReference type="InterPro" id="IPR036881">
    <property type="entry name" value="Glyco_hydro_3_C_sf"/>
</dbReference>
<evidence type="ECO:0000313" key="9">
    <source>
        <dbReference type="EMBL" id="QDI92197.1"/>
    </source>
</evidence>
<proteinExistence type="inferred from homology"/>
<protein>
    <recommendedName>
        <fullName evidence="3">beta-N-acetylhexosaminidase</fullName>
        <ecNumber evidence="3">3.2.1.52</ecNumber>
    </recommendedName>
</protein>
<dbReference type="RefSeq" id="WP_142090710.1">
    <property type="nucleotide sequence ID" value="NZ_CP035485.1"/>
</dbReference>
<keyword evidence="10" id="KW-1185">Reference proteome</keyword>
<dbReference type="FunFam" id="3.20.20.300:FF:000014">
    <property type="entry name" value="Beta-hexosaminidase, lipoprotein"/>
    <property type="match status" value="1"/>
</dbReference>
<name>A0A514LK18_9BACI</name>
<dbReference type="SUPFAM" id="SSF51445">
    <property type="entry name" value="(Trans)glycosidases"/>
    <property type="match status" value="1"/>
</dbReference>
<dbReference type="Pfam" id="PF22888">
    <property type="entry name" value="FIMAH"/>
    <property type="match status" value="1"/>
</dbReference>
<dbReference type="InterPro" id="IPR050226">
    <property type="entry name" value="NagZ_Beta-hexosaminidase"/>
</dbReference>
<evidence type="ECO:0000259" key="7">
    <source>
        <dbReference type="Pfam" id="PF01915"/>
    </source>
</evidence>
<dbReference type="InterPro" id="IPR002772">
    <property type="entry name" value="Glyco_hydro_3_C"/>
</dbReference>
<gene>
    <name evidence="9" type="ORF">EPH95_14190</name>
</gene>
<dbReference type="Gene3D" id="3.40.50.1700">
    <property type="entry name" value="Glycoside hydrolase family 3 C-terminal domain"/>
    <property type="match status" value="1"/>
</dbReference>
<feature type="domain" description="Glycoside hydrolase family 3 N-terminal" evidence="6">
    <location>
        <begin position="53"/>
        <end position="392"/>
    </location>
</feature>
<dbReference type="InterPro" id="IPR001764">
    <property type="entry name" value="Glyco_hydro_3_N"/>
</dbReference>
<dbReference type="PANTHER" id="PTHR30480:SF13">
    <property type="entry name" value="BETA-HEXOSAMINIDASE"/>
    <property type="match status" value="1"/>
</dbReference>
<reference evidence="10" key="1">
    <citation type="submission" date="2019-01" db="EMBL/GenBank/DDBJ databases">
        <title>Genomic analysis of Salicibibacter sp. NKC3-5.</title>
        <authorList>
            <person name="Oh Y.J."/>
        </authorList>
    </citation>
    <scope>NUCLEOTIDE SEQUENCE [LARGE SCALE GENOMIC DNA]</scope>
    <source>
        <strain evidence="10">NKC3-5</strain>
    </source>
</reference>
<dbReference type="InterPro" id="IPR054470">
    <property type="entry name" value="FIMAH_dom"/>
</dbReference>
<dbReference type="OrthoDB" id="9805821at2"/>
<dbReference type="Gene3D" id="3.20.20.300">
    <property type="entry name" value="Glycoside hydrolase, family 3, N-terminal domain"/>
    <property type="match status" value="1"/>
</dbReference>
<dbReference type="KEGG" id="sale:EPH95_14190"/>
<evidence type="ECO:0000256" key="5">
    <source>
        <dbReference type="ARBA" id="ARBA00023295"/>
    </source>
</evidence>
<comment type="similarity">
    <text evidence="2">Belongs to the glycosyl hydrolase 3 family.</text>
</comment>
<evidence type="ECO:0000256" key="3">
    <source>
        <dbReference type="ARBA" id="ARBA00012663"/>
    </source>
</evidence>
<evidence type="ECO:0000256" key="4">
    <source>
        <dbReference type="ARBA" id="ARBA00022801"/>
    </source>
</evidence>
<feature type="domain" description="FIMAH" evidence="8">
    <location>
        <begin position="592"/>
        <end position="671"/>
    </location>
</feature>
<evidence type="ECO:0000256" key="1">
    <source>
        <dbReference type="ARBA" id="ARBA00001231"/>
    </source>
</evidence>
<evidence type="ECO:0000259" key="6">
    <source>
        <dbReference type="Pfam" id="PF00933"/>
    </source>
</evidence>
<dbReference type="GO" id="GO:0009254">
    <property type="term" value="P:peptidoglycan turnover"/>
    <property type="evidence" value="ECO:0007669"/>
    <property type="project" value="TreeGrafter"/>
</dbReference>
<comment type="catalytic activity">
    <reaction evidence="1">
        <text>Hydrolysis of terminal non-reducing N-acetyl-D-hexosamine residues in N-acetyl-beta-D-hexosaminides.</text>
        <dbReference type="EC" id="3.2.1.52"/>
    </reaction>
</comment>
<dbReference type="Proteomes" id="UP000319756">
    <property type="component" value="Chromosome"/>
</dbReference>
<accession>A0A514LK18</accession>
<keyword evidence="4 9" id="KW-0378">Hydrolase</keyword>
<dbReference type="Pfam" id="PF01915">
    <property type="entry name" value="Glyco_hydro_3_C"/>
    <property type="match status" value="1"/>
</dbReference>
<evidence type="ECO:0000313" key="10">
    <source>
        <dbReference type="Proteomes" id="UP000319756"/>
    </source>
</evidence>
<keyword evidence="5" id="KW-0326">Glycosidase</keyword>
<evidence type="ECO:0000259" key="8">
    <source>
        <dbReference type="Pfam" id="PF22888"/>
    </source>
</evidence>
<dbReference type="SUPFAM" id="SSF52279">
    <property type="entry name" value="Beta-D-glucan exohydrolase, C-terminal domain"/>
    <property type="match status" value="1"/>
</dbReference>
<sequence>MRTKRRVIAGFLVVTLGLFIAFGSTSLTAHENSNLTNENDDSDTIDDIVDNMTLEEKVGQLFIVHVYGETPTDPNYEEENLENDRGGENFKEVIENYHPGGVIYFNWADNIGTPADVSQVNALSNGIQEIAMDEGSSIPMFVSTDQEGGIVARVTEPATTFPGNMAIGATGSSAYAEQSAEILGEELKALGINMNFAPTLDVNVNPDNPVIGVRSYSEDPGLVTDLGMAQIQGFESEEVIATAKHFPGHGDTDVDSHYGLPIIEKDLDTLLEEDLPPFEEAIDHGVDAIMPAHIVVPALDDSELPATFSEPILTDYLRGELGYDGLIVTDSLDMDGVDVMPEEEVPVEAFKAGVDVLLNPPDVDLSYNAMLDAVEDGDISEDRLDESVYRILEQKMEQGLFDDPYEDPAAVDEVGNEENLQLAEDMTDDSITLVKNDNDTLPLDNDTEMLVAGPEDGQPALLSDLLMAAESYETSESPTEEEIDEAVSLAENKDMVVVPTSSAHLDEDQQNLVTALQETGTSVVVAATGNPYDIAEFPDIDAYVTTYGDQDISIHSLANALTGEINPEGELPVTIPDHYDIGHGLSYEIETANIEQLVDRFDDTGDLEYEEAVHALQRHLTAVGHYENQGDAEKVIEHMEGFTHLLDQQLENEWISEEAHDTLMDRADDLVAGWQ</sequence>
<dbReference type="AlphaFoldDB" id="A0A514LK18"/>